<organism evidence="4 5">
    <name type="scientific">Rotaria sordida</name>
    <dbReference type="NCBI Taxonomy" id="392033"/>
    <lineage>
        <taxon>Eukaryota</taxon>
        <taxon>Metazoa</taxon>
        <taxon>Spiralia</taxon>
        <taxon>Gnathifera</taxon>
        <taxon>Rotifera</taxon>
        <taxon>Eurotatoria</taxon>
        <taxon>Bdelloidea</taxon>
        <taxon>Philodinida</taxon>
        <taxon>Philodinidae</taxon>
        <taxon>Rotaria</taxon>
    </lineage>
</organism>
<dbReference type="GO" id="GO:0003676">
    <property type="term" value="F:nucleic acid binding"/>
    <property type="evidence" value="ECO:0007669"/>
    <property type="project" value="InterPro"/>
</dbReference>
<dbReference type="AlphaFoldDB" id="A0A815UF98"/>
<gene>
    <name evidence="4" type="ORF">SEV965_LOCUS36741</name>
</gene>
<dbReference type="Pfam" id="PF00078">
    <property type="entry name" value="RVT_1"/>
    <property type="match status" value="1"/>
</dbReference>
<name>A0A815UF98_9BILA</name>
<comment type="caution">
    <text evidence="4">The sequence shown here is derived from an EMBL/GenBank/DDBJ whole genome shotgun (WGS) entry which is preliminary data.</text>
</comment>
<dbReference type="PROSITE" id="PS50878">
    <property type="entry name" value="RT_POL"/>
    <property type="match status" value="1"/>
</dbReference>
<dbReference type="InterPro" id="IPR051320">
    <property type="entry name" value="Viral_Replic_Matur_Polypro"/>
</dbReference>
<evidence type="ECO:0000259" key="3">
    <source>
        <dbReference type="PROSITE" id="PS50878"/>
    </source>
</evidence>
<dbReference type="PANTHER" id="PTHR33064">
    <property type="entry name" value="POL PROTEIN"/>
    <property type="match status" value="1"/>
</dbReference>
<evidence type="ECO:0000259" key="2">
    <source>
        <dbReference type="PROSITE" id="PS50158"/>
    </source>
</evidence>
<dbReference type="Pfam" id="PF17919">
    <property type="entry name" value="RT_RNaseH_2"/>
    <property type="match status" value="1"/>
</dbReference>
<proteinExistence type="predicted"/>
<dbReference type="Proteomes" id="UP000663889">
    <property type="component" value="Unassembled WGS sequence"/>
</dbReference>
<feature type="domain" description="CCHC-type" evidence="2">
    <location>
        <begin position="158"/>
        <end position="173"/>
    </location>
</feature>
<dbReference type="Gene3D" id="3.30.70.270">
    <property type="match status" value="1"/>
</dbReference>
<dbReference type="InterPro" id="IPR043502">
    <property type="entry name" value="DNA/RNA_pol_sf"/>
</dbReference>
<feature type="non-terminal residue" evidence="4">
    <location>
        <position position="1"/>
    </location>
</feature>
<dbReference type="CDD" id="cd01647">
    <property type="entry name" value="RT_LTR"/>
    <property type="match status" value="1"/>
</dbReference>
<feature type="domain" description="Reverse transcriptase" evidence="3">
    <location>
        <begin position="423"/>
        <end position="602"/>
    </location>
</feature>
<keyword evidence="1" id="KW-0862">Zinc</keyword>
<sequence>QELAFEQLKWYKQTVNQPVTQYYDKIIELCKKVDAAISDSLKLKYLMAGIRESLKLHVALQHPKTTDAFLSLATKIDDTLLFTTTDNEININTITTQKSLEQTTISQKSQKIFDKIYVHKSNRNHVQIINVLRKVCIKKTQHYEPSRYSQYSQQSNCCYKCGTLGYYARDCTRTHFGRAILADGYTSLSVFGTMNLFIMMGDMSTSIKALFVKELCANCILEQIVSISDNYKRITLKFDINKGDIRYSARLINNVRIPPKRIVTVPVSVELSSAKVLFRPYFKLQQRLPIFMLNSSLTIHHHTSSISFHNPITYSCLLLKGIILRTTTIPTLSFKRNSIIDHRLVNNNITNLTRHIDNPEQRDRVETLLNQFAKLFDTSKLTIATNVKPHVIKTLDHPPPVSKPYYSTPSKQEEMYKIIQELLHFRLIRPSDSLYAAPALLVAKHNGTWRMVVDYKKLNNITIKDNHPLPNMKQATQLLGGGYKFFSKLDMKSGFWQIPIKEQAKFKTAFITPDGLFEWNVLAQSLKNTPLSFQRVMTDILSTCRQFSLVYIDDIVVYSRSFEEHLNHLTQVLSTLSKHNFQFNPIKYSIFHQQIDYLSHTISKHGVKSTNEKIQAIIKLRQPTKLAEANKFLGALSWHHFSDDNYPVILTTDASEIGIDDTLHQNINGEIKNLYYHSRITSSTQQRCDPIELEALAIWLSFDIPTSLYEIICANKYTTTETMQKLIDHARKCNEFTFDTEDEKSTKQLALIQIQTISQ</sequence>
<reference evidence="4" key="1">
    <citation type="submission" date="2021-02" db="EMBL/GenBank/DDBJ databases">
        <authorList>
            <person name="Nowell W R."/>
        </authorList>
    </citation>
    <scope>NUCLEOTIDE SEQUENCE</scope>
</reference>
<dbReference type="InterPro" id="IPR000477">
    <property type="entry name" value="RT_dom"/>
</dbReference>
<dbReference type="InterPro" id="IPR041577">
    <property type="entry name" value="RT_RNaseH_2"/>
</dbReference>
<dbReference type="PROSITE" id="PS50158">
    <property type="entry name" value="ZF_CCHC"/>
    <property type="match status" value="1"/>
</dbReference>
<protein>
    <recommendedName>
        <fullName evidence="6">Reverse transcriptase domain-containing protein</fullName>
    </recommendedName>
</protein>
<accession>A0A815UF98</accession>
<dbReference type="InterPro" id="IPR043128">
    <property type="entry name" value="Rev_trsase/Diguanyl_cyclase"/>
</dbReference>
<dbReference type="GO" id="GO:0008270">
    <property type="term" value="F:zinc ion binding"/>
    <property type="evidence" value="ECO:0007669"/>
    <property type="project" value="UniProtKB-KW"/>
</dbReference>
<evidence type="ECO:0000313" key="4">
    <source>
        <dbReference type="EMBL" id="CAF1515069.1"/>
    </source>
</evidence>
<evidence type="ECO:0000313" key="5">
    <source>
        <dbReference type="Proteomes" id="UP000663889"/>
    </source>
</evidence>
<evidence type="ECO:0000256" key="1">
    <source>
        <dbReference type="PROSITE-ProRule" id="PRU00047"/>
    </source>
</evidence>
<evidence type="ECO:0008006" key="6">
    <source>
        <dbReference type="Google" id="ProtNLM"/>
    </source>
</evidence>
<dbReference type="EMBL" id="CAJNOU010006915">
    <property type="protein sequence ID" value="CAF1515069.1"/>
    <property type="molecule type" value="Genomic_DNA"/>
</dbReference>
<dbReference type="InterPro" id="IPR001878">
    <property type="entry name" value="Znf_CCHC"/>
</dbReference>
<dbReference type="PANTHER" id="PTHR33064:SF37">
    <property type="entry name" value="RIBONUCLEASE H"/>
    <property type="match status" value="1"/>
</dbReference>
<keyword evidence="1" id="KW-0479">Metal-binding</keyword>
<keyword evidence="1" id="KW-0863">Zinc-finger</keyword>
<dbReference type="Gene3D" id="3.10.10.10">
    <property type="entry name" value="HIV Type 1 Reverse Transcriptase, subunit A, domain 1"/>
    <property type="match status" value="1"/>
</dbReference>
<dbReference type="SUPFAM" id="SSF56672">
    <property type="entry name" value="DNA/RNA polymerases"/>
    <property type="match status" value="1"/>
</dbReference>